<dbReference type="PANTHER" id="PTHR43228">
    <property type="entry name" value="TWO-COMPONENT RESPONSE REGULATOR"/>
    <property type="match status" value="1"/>
</dbReference>
<evidence type="ECO:0000256" key="1">
    <source>
        <dbReference type="PROSITE-ProRule" id="PRU00169"/>
    </source>
</evidence>
<feature type="non-terminal residue" evidence="3">
    <location>
        <position position="100"/>
    </location>
</feature>
<dbReference type="PROSITE" id="PS50110">
    <property type="entry name" value="RESPONSE_REGULATORY"/>
    <property type="match status" value="1"/>
</dbReference>
<dbReference type="InterPro" id="IPR001789">
    <property type="entry name" value="Sig_transdc_resp-reg_receiver"/>
</dbReference>
<sequence length="100" mass="11008">MALILVVDDDAAVRRVLCRMLELDGHSVIEAENGQEGLKLMGEKPADLVIADLFMPVMDGLEFISKLQQSYPDTAVLAVSGSTYERRPRFLEIAGRMGNV</sequence>
<dbReference type="SMART" id="SM00448">
    <property type="entry name" value="REC"/>
    <property type="match status" value="1"/>
</dbReference>
<accession>A0A0S8G0K8</accession>
<comment type="caution">
    <text evidence="3">The sequence shown here is derived from an EMBL/GenBank/DDBJ whole genome shotgun (WGS) entry which is preliminary data.</text>
</comment>
<name>A0A0S8G0K8_UNCT6</name>
<dbReference type="EMBL" id="LJUI01000175">
    <property type="protein sequence ID" value="KPK66113.1"/>
    <property type="molecule type" value="Genomic_DNA"/>
</dbReference>
<feature type="modified residue" description="4-aspartylphosphate" evidence="1">
    <location>
        <position position="52"/>
    </location>
</feature>
<organism evidence="3 4">
    <name type="scientific">candidate division TA06 bacterium SM23_40</name>
    <dbReference type="NCBI Taxonomy" id="1703774"/>
    <lineage>
        <taxon>Bacteria</taxon>
        <taxon>Bacteria division TA06</taxon>
    </lineage>
</organism>
<dbReference type="GO" id="GO:0000160">
    <property type="term" value="P:phosphorelay signal transduction system"/>
    <property type="evidence" value="ECO:0007669"/>
    <property type="project" value="InterPro"/>
</dbReference>
<reference evidence="3 4" key="1">
    <citation type="journal article" date="2015" name="Microbiome">
        <title>Genomic resolution of linkages in carbon, nitrogen, and sulfur cycling among widespread estuary sediment bacteria.</title>
        <authorList>
            <person name="Baker B.J."/>
            <person name="Lazar C.S."/>
            <person name="Teske A.P."/>
            <person name="Dick G.J."/>
        </authorList>
    </citation>
    <scope>NUCLEOTIDE SEQUENCE [LARGE SCALE GENOMIC DNA]</scope>
    <source>
        <strain evidence="3">SM23_40</strain>
    </source>
</reference>
<dbReference type="SUPFAM" id="SSF52172">
    <property type="entry name" value="CheY-like"/>
    <property type="match status" value="1"/>
</dbReference>
<dbReference type="Pfam" id="PF00072">
    <property type="entry name" value="Response_reg"/>
    <property type="match status" value="1"/>
</dbReference>
<feature type="domain" description="Response regulatory" evidence="2">
    <location>
        <begin position="3"/>
        <end position="100"/>
    </location>
</feature>
<evidence type="ECO:0000259" key="2">
    <source>
        <dbReference type="PROSITE" id="PS50110"/>
    </source>
</evidence>
<protein>
    <recommendedName>
        <fullName evidence="2">Response regulatory domain-containing protein</fullName>
    </recommendedName>
</protein>
<dbReference type="Gene3D" id="3.40.50.2300">
    <property type="match status" value="1"/>
</dbReference>
<dbReference type="PANTHER" id="PTHR43228:SF1">
    <property type="entry name" value="TWO-COMPONENT RESPONSE REGULATOR ARR22"/>
    <property type="match status" value="1"/>
</dbReference>
<dbReference type="InterPro" id="IPR011006">
    <property type="entry name" value="CheY-like_superfamily"/>
</dbReference>
<dbReference type="Proteomes" id="UP000051717">
    <property type="component" value="Unassembled WGS sequence"/>
</dbReference>
<evidence type="ECO:0000313" key="4">
    <source>
        <dbReference type="Proteomes" id="UP000051717"/>
    </source>
</evidence>
<gene>
    <name evidence="3" type="ORF">AMJ82_12040</name>
</gene>
<dbReference type="AlphaFoldDB" id="A0A0S8G0K8"/>
<dbReference type="CDD" id="cd00156">
    <property type="entry name" value="REC"/>
    <property type="match status" value="1"/>
</dbReference>
<dbReference type="InterPro" id="IPR052048">
    <property type="entry name" value="ST_Response_Regulator"/>
</dbReference>
<proteinExistence type="predicted"/>
<keyword evidence="1" id="KW-0597">Phosphoprotein</keyword>
<evidence type="ECO:0000313" key="3">
    <source>
        <dbReference type="EMBL" id="KPK66113.1"/>
    </source>
</evidence>